<dbReference type="Pfam" id="PF00155">
    <property type="entry name" value="Aminotran_1_2"/>
    <property type="match status" value="1"/>
</dbReference>
<keyword evidence="5" id="KW-0169">Cobalamin biosynthesis</keyword>
<reference evidence="12" key="1">
    <citation type="submission" date="2022-08" db="EMBL/GenBank/DDBJ databases">
        <authorList>
            <person name="Dale J.L."/>
        </authorList>
    </citation>
    <scope>NUCLEOTIDE SEQUENCE</scope>
    <source>
        <strain evidence="12">2022EL-00758</strain>
    </source>
</reference>
<dbReference type="GO" id="GO:0030170">
    <property type="term" value="F:pyridoxal phosphate binding"/>
    <property type="evidence" value="ECO:0007669"/>
    <property type="project" value="InterPro"/>
</dbReference>
<dbReference type="InterPro" id="IPR015422">
    <property type="entry name" value="PyrdxlP-dep_Trfase_small"/>
</dbReference>
<name>A0A9Q4CNY3_MORMO</name>
<evidence type="ECO:0000256" key="8">
    <source>
        <dbReference type="ARBA" id="ARBA00029996"/>
    </source>
</evidence>
<dbReference type="Pfam" id="PF02954">
    <property type="entry name" value="HTH_8"/>
    <property type="match status" value="1"/>
</dbReference>
<dbReference type="Proteomes" id="UP001076655">
    <property type="component" value="Unassembled WGS sequence"/>
</dbReference>
<dbReference type="EC" id="4.1.1.81" evidence="4"/>
<sequence>MEEAMSEHGGNVVEVAELLGISPASIFDFSANINPLGPPERVKAIIRDNLSVIERYPDIEYRYLHAALARGAGCELGQVIAGNGETELIYSLVRHLNPHCALLLTPGFAEYRRALEQQGCDIIEHALTEENDFQPDESLLADIEARRPDCVFIATPNNPTGLMPDTALLHKLVSLCESRHIHLIVDEAFIDFMPEGSPLTARLPETRYLYLLRSLTKFFAIPGLRLGYLLCGDSHIISNLKAWREPWTINGLAALVGEVLLDDENYIRKTQDFIAAQREYLCNELRQFPLLKIRQPVANYIFIRCLNGVELQSALLKYKLLIRRCQNYPGLDGSYYRIAVRSQAENRHLIGALKQVFQHG</sequence>
<comment type="catalytic activity">
    <reaction evidence="9">
        <text>O-phospho-L-threonine + H(+) = (R)-1-aminopropan-2-yl phosphate + CO2</text>
        <dbReference type="Rhea" id="RHEA:11492"/>
        <dbReference type="ChEBI" id="CHEBI:15378"/>
        <dbReference type="ChEBI" id="CHEBI:16526"/>
        <dbReference type="ChEBI" id="CHEBI:58563"/>
        <dbReference type="ChEBI" id="CHEBI:58675"/>
        <dbReference type="EC" id="4.1.1.81"/>
    </reaction>
</comment>
<evidence type="ECO:0000256" key="3">
    <source>
        <dbReference type="ARBA" id="ARBA00004953"/>
    </source>
</evidence>
<evidence type="ECO:0000256" key="9">
    <source>
        <dbReference type="ARBA" id="ARBA00048531"/>
    </source>
</evidence>
<evidence type="ECO:0000259" key="11">
    <source>
        <dbReference type="Pfam" id="PF02954"/>
    </source>
</evidence>
<feature type="domain" description="DNA binding HTH" evidence="11">
    <location>
        <begin position="1"/>
        <end position="24"/>
    </location>
</feature>
<dbReference type="SUPFAM" id="SSF53383">
    <property type="entry name" value="PLP-dependent transferases"/>
    <property type="match status" value="1"/>
</dbReference>
<dbReference type="PROSITE" id="PS00105">
    <property type="entry name" value="AA_TRANSFER_CLASS_1"/>
    <property type="match status" value="1"/>
</dbReference>
<dbReference type="Gene3D" id="3.40.640.10">
    <property type="entry name" value="Type I PLP-dependent aspartate aminotransferase-like (Major domain)"/>
    <property type="match status" value="1"/>
</dbReference>
<dbReference type="GO" id="GO:0043565">
    <property type="term" value="F:sequence-specific DNA binding"/>
    <property type="evidence" value="ECO:0007669"/>
    <property type="project" value="InterPro"/>
</dbReference>
<protein>
    <recommendedName>
        <fullName evidence="4">threonine-phosphate decarboxylase</fullName>
        <ecNumber evidence="4">4.1.1.81</ecNumber>
    </recommendedName>
    <alternativeName>
        <fullName evidence="8">L-threonine-O-3-phosphate decarboxylase</fullName>
    </alternativeName>
</protein>
<keyword evidence="6" id="KW-0663">Pyridoxal phosphate</keyword>
<dbReference type="EMBL" id="JAPNMI010000005">
    <property type="protein sequence ID" value="MCY0790285.1"/>
    <property type="molecule type" value="Genomic_DNA"/>
</dbReference>
<comment type="cofactor">
    <cofactor evidence="1">
        <name>pyridoxal 5'-phosphate</name>
        <dbReference type="ChEBI" id="CHEBI:597326"/>
    </cofactor>
</comment>
<dbReference type="PANTHER" id="PTHR42885:SF1">
    <property type="entry name" value="THREONINE-PHOSPHATE DECARBOXYLASE"/>
    <property type="match status" value="1"/>
</dbReference>
<dbReference type="InterPro" id="IPR015421">
    <property type="entry name" value="PyrdxlP-dep_Trfase_major"/>
</dbReference>
<proteinExistence type="predicted"/>
<dbReference type="InterPro" id="IPR002197">
    <property type="entry name" value="HTH_Fis"/>
</dbReference>
<evidence type="ECO:0000313" key="13">
    <source>
        <dbReference type="Proteomes" id="UP001076655"/>
    </source>
</evidence>
<dbReference type="AlphaFoldDB" id="A0A9Q4CNY3"/>
<dbReference type="InterPro" id="IPR004838">
    <property type="entry name" value="NHTrfase_class1_PyrdxlP-BS"/>
</dbReference>
<comment type="function">
    <text evidence="2">Decarboxylates L-threonine-O-3-phosphate to yield (R)-1-amino-2-propanol O-2-phosphate, the precursor for the linkage between the nucleotide loop and the corrin ring in cobalamin.</text>
</comment>
<evidence type="ECO:0000259" key="10">
    <source>
        <dbReference type="Pfam" id="PF00155"/>
    </source>
</evidence>
<organism evidence="12 13">
    <name type="scientific">Morganella morganii</name>
    <name type="common">Proteus morganii</name>
    <dbReference type="NCBI Taxonomy" id="582"/>
    <lineage>
        <taxon>Bacteria</taxon>
        <taxon>Pseudomonadati</taxon>
        <taxon>Pseudomonadota</taxon>
        <taxon>Gammaproteobacteria</taxon>
        <taxon>Enterobacterales</taxon>
        <taxon>Morganellaceae</taxon>
        <taxon>Morganella</taxon>
    </lineage>
</organism>
<evidence type="ECO:0000256" key="6">
    <source>
        <dbReference type="ARBA" id="ARBA00022898"/>
    </source>
</evidence>
<comment type="caution">
    <text evidence="12">The sequence shown here is derived from an EMBL/GenBank/DDBJ whole genome shotgun (WGS) entry which is preliminary data.</text>
</comment>
<evidence type="ECO:0000313" key="12">
    <source>
        <dbReference type="EMBL" id="MCY0790285.1"/>
    </source>
</evidence>
<evidence type="ECO:0000256" key="7">
    <source>
        <dbReference type="ARBA" id="ARBA00023239"/>
    </source>
</evidence>
<dbReference type="NCBIfam" id="TIGR01140">
    <property type="entry name" value="L_thr_O3P_dcar"/>
    <property type="match status" value="1"/>
</dbReference>
<dbReference type="RefSeq" id="WP_260249962.1">
    <property type="nucleotide sequence ID" value="NZ_BRRE01000016.1"/>
</dbReference>
<dbReference type="PANTHER" id="PTHR42885">
    <property type="entry name" value="HISTIDINOL-PHOSPHATE AMINOTRANSFERASE-RELATED"/>
    <property type="match status" value="1"/>
</dbReference>
<evidence type="ECO:0000256" key="2">
    <source>
        <dbReference type="ARBA" id="ARBA00003444"/>
    </source>
</evidence>
<dbReference type="InterPro" id="IPR015424">
    <property type="entry name" value="PyrdxlP-dep_Trfase"/>
</dbReference>
<comment type="pathway">
    <text evidence="3">Cofactor biosynthesis; adenosylcobalamin biosynthesis.</text>
</comment>
<dbReference type="CDD" id="cd00609">
    <property type="entry name" value="AAT_like"/>
    <property type="match status" value="1"/>
</dbReference>
<keyword evidence="7 12" id="KW-0456">Lyase</keyword>
<dbReference type="GO" id="GO:0048472">
    <property type="term" value="F:threonine-phosphate decarboxylase activity"/>
    <property type="evidence" value="ECO:0007669"/>
    <property type="project" value="UniProtKB-EC"/>
</dbReference>
<evidence type="ECO:0000256" key="4">
    <source>
        <dbReference type="ARBA" id="ARBA00012285"/>
    </source>
</evidence>
<dbReference type="InterPro" id="IPR004839">
    <property type="entry name" value="Aminotransferase_I/II_large"/>
</dbReference>
<dbReference type="InterPro" id="IPR005860">
    <property type="entry name" value="CobD"/>
</dbReference>
<gene>
    <name evidence="12" type="primary">cobD</name>
    <name evidence="12" type="ORF">N0392_11395</name>
</gene>
<evidence type="ECO:0000256" key="1">
    <source>
        <dbReference type="ARBA" id="ARBA00001933"/>
    </source>
</evidence>
<dbReference type="GO" id="GO:0009236">
    <property type="term" value="P:cobalamin biosynthetic process"/>
    <property type="evidence" value="ECO:0007669"/>
    <property type="project" value="UniProtKB-KW"/>
</dbReference>
<accession>A0A9Q4CNY3</accession>
<dbReference type="Gene3D" id="3.90.1150.10">
    <property type="entry name" value="Aspartate Aminotransferase, domain 1"/>
    <property type="match status" value="1"/>
</dbReference>
<evidence type="ECO:0000256" key="5">
    <source>
        <dbReference type="ARBA" id="ARBA00022573"/>
    </source>
</evidence>
<feature type="domain" description="Aminotransferase class I/classII large" evidence="10">
    <location>
        <begin position="26"/>
        <end position="353"/>
    </location>
</feature>